<accession>A0A9D1TPT4</accession>
<evidence type="ECO:0000256" key="2">
    <source>
        <dbReference type="ARBA" id="ARBA00023235"/>
    </source>
</evidence>
<evidence type="ECO:0000313" key="6">
    <source>
        <dbReference type="Proteomes" id="UP000886752"/>
    </source>
</evidence>
<dbReference type="Pfam" id="PF02502">
    <property type="entry name" value="LacAB_rpiB"/>
    <property type="match status" value="1"/>
</dbReference>
<feature type="active site" description="Proton acceptor" evidence="3">
    <location>
        <position position="66"/>
    </location>
</feature>
<feature type="binding site" evidence="4">
    <location>
        <position position="137"/>
    </location>
    <ligand>
        <name>D-ribulose 5-phosphate</name>
        <dbReference type="ChEBI" id="CHEBI:58121"/>
    </ligand>
</feature>
<feature type="active site" description="Proton donor" evidence="3">
    <location>
        <position position="99"/>
    </location>
</feature>
<dbReference type="InterPro" id="IPR004785">
    <property type="entry name" value="RpiB"/>
</dbReference>
<dbReference type="GO" id="GO:0009052">
    <property type="term" value="P:pentose-phosphate shunt, non-oxidative branch"/>
    <property type="evidence" value="ECO:0007669"/>
    <property type="project" value="TreeGrafter"/>
</dbReference>
<dbReference type="Proteomes" id="UP000886752">
    <property type="component" value="Unassembled WGS sequence"/>
</dbReference>
<dbReference type="PANTHER" id="PTHR30345">
    <property type="entry name" value="RIBOSE-5-PHOSPHATE ISOMERASE B"/>
    <property type="match status" value="1"/>
</dbReference>
<dbReference type="InterPro" id="IPR036569">
    <property type="entry name" value="RpiB_LacA_LacB_sf"/>
</dbReference>
<name>A0A9D1TPT4_9BACT</name>
<dbReference type="InterPro" id="IPR003500">
    <property type="entry name" value="RpiB_LacA_LacB"/>
</dbReference>
<feature type="binding site" evidence="4">
    <location>
        <position position="133"/>
    </location>
    <ligand>
        <name>D-ribulose 5-phosphate</name>
        <dbReference type="ChEBI" id="CHEBI:58121"/>
    </ligand>
</feature>
<reference evidence="5" key="2">
    <citation type="submission" date="2021-04" db="EMBL/GenBank/DDBJ databases">
        <authorList>
            <person name="Gilroy R."/>
        </authorList>
    </citation>
    <scope>NUCLEOTIDE SEQUENCE</scope>
    <source>
        <strain evidence="5">ChiHecec2B26-446</strain>
    </source>
</reference>
<proteinExistence type="inferred from homology"/>
<gene>
    <name evidence="5" type="primary">rpiB</name>
    <name evidence="5" type="ORF">H9894_01020</name>
</gene>
<dbReference type="Gene3D" id="3.40.1400.10">
    <property type="entry name" value="Sugar-phosphate isomerase, RpiB/LacA/LacB"/>
    <property type="match status" value="1"/>
</dbReference>
<dbReference type="PANTHER" id="PTHR30345:SF0">
    <property type="entry name" value="DNA DAMAGE-REPAIR_TOLERATION PROTEIN DRT102"/>
    <property type="match status" value="1"/>
</dbReference>
<feature type="binding site" evidence="4">
    <location>
        <begin position="10"/>
        <end position="11"/>
    </location>
    <ligand>
        <name>D-ribulose 5-phosphate</name>
        <dbReference type="ChEBI" id="CHEBI:58121"/>
    </ligand>
</feature>
<reference evidence="5" key="1">
    <citation type="journal article" date="2021" name="PeerJ">
        <title>Extensive microbial diversity within the chicken gut microbiome revealed by metagenomics and culture.</title>
        <authorList>
            <person name="Gilroy R."/>
            <person name="Ravi A."/>
            <person name="Getino M."/>
            <person name="Pursley I."/>
            <person name="Horton D.L."/>
            <person name="Alikhan N.F."/>
            <person name="Baker D."/>
            <person name="Gharbi K."/>
            <person name="Hall N."/>
            <person name="Watson M."/>
            <person name="Adriaenssens E.M."/>
            <person name="Foster-Nyarko E."/>
            <person name="Jarju S."/>
            <person name="Secka A."/>
            <person name="Antonio M."/>
            <person name="Oren A."/>
            <person name="Chaudhuri R.R."/>
            <person name="La Ragione R."/>
            <person name="Hildebrand F."/>
            <person name="Pallen M.J."/>
        </authorList>
    </citation>
    <scope>NUCLEOTIDE SEQUENCE</scope>
    <source>
        <strain evidence="5">ChiHecec2B26-446</strain>
    </source>
</reference>
<sequence>MPKTIHLGCDHAALDMKNALIKALEADYALEDHGTYTAESCDYPDIAHAVCRAVEQDSESCGILICGTGIGMSIAANRHQGIRAALCTTELHARLSRQHNNANVLCLGARMTGSVLAEAIVQAFLHTDFEGGRHQRRLDKLAI</sequence>
<evidence type="ECO:0000256" key="1">
    <source>
        <dbReference type="ARBA" id="ARBA00008754"/>
    </source>
</evidence>
<dbReference type="NCBIfam" id="TIGR00689">
    <property type="entry name" value="rpiB_lacA_lacB"/>
    <property type="match status" value="1"/>
</dbReference>
<feature type="binding site" evidence="4">
    <location>
        <position position="110"/>
    </location>
    <ligand>
        <name>D-ribulose 5-phosphate</name>
        <dbReference type="ChEBI" id="CHEBI:58121"/>
    </ligand>
</feature>
<feature type="binding site" evidence="4">
    <location>
        <position position="100"/>
    </location>
    <ligand>
        <name>D-ribulose 5-phosphate</name>
        <dbReference type="ChEBI" id="CHEBI:58121"/>
    </ligand>
</feature>
<feature type="binding site" evidence="4">
    <location>
        <begin position="67"/>
        <end position="71"/>
    </location>
    <ligand>
        <name>D-ribulose 5-phosphate</name>
        <dbReference type="ChEBI" id="CHEBI:58121"/>
    </ligand>
</feature>
<dbReference type="AlphaFoldDB" id="A0A9D1TPT4"/>
<organism evidence="5 6">
    <name type="scientific">Candidatus Desulfovibrio intestinipullorum</name>
    <dbReference type="NCBI Taxonomy" id="2838536"/>
    <lineage>
        <taxon>Bacteria</taxon>
        <taxon>Pseudomonadati</taxon>
        <taxon>Thermodesulfobacteriota</taxon>
        <taxon>Desulfovibrionia</taxon>
        <taxon>Desulfovibrionales</taxon>
        <taxon>Desulfovibrionaceae</taxon>
        <taxon>Desulfovibrio</taxon>
    </lineage>
</organism>
<dbReference type="SUPFAM" id="SSF89623">
    <property type="entry name" value="Ribose/Galactose isomerase RpiB/AlsB"/>
    <property type="match status" value="1"/>
</dbReference>
<dbReference type="GO" id="GO:0004751">
    <property type="term" value="F:ribose-5-phosphate isomerase activity"/>
    <property type="evidence" value="ECO:0007669"/>
    <property type="project" value="UniProtKB-EC"/>
</dbReference>
<protein>
    <submittedName>
        <fullName evidence="5">Ribose 5-phosphate isomerase B</fullName>
        <ecNumber evidence="5">5.3.1.6</ecNumber>
    </submittedName>
</protein>
<evidence type="ECO:0000313" key="5">
    <source>
        <dbReference type="EMBL" id="HIV99765.1"/>
    </source>
</evidence>
<comment type="caution">
    <text evidence="5">The sequence shown here is derived from an EMBL/GenBank/DDBJ whole genome shotgun (WGS) entry which is preliminary data.</text>
</comment>
<dbReference type="GO" id="GO:0019316">
    <property type="term" value="P:D-allose catabolic process"/>
    <property type="evidence" value="ECO:0007669"/>
    <property type="project" value="TreeGrafter"/>
</dbReference>
<dbReference type="NCBIfam" id="TIGR01120">
    <property type="entry name" value="rpiB"/>
    <property type="match status" value="1"/>
</dbReference>
<keyword evidence="2 5" id="KW-0413">Isomerase</keyword>
<dbReference type="PIRSF" id="PIRSF005384">
    <property type="entry name" value="RpiB_LacA_B"/>
    <property type="match status" value="1"/>
</dbReference>
<dbReference type="NCBIfam" id="NF004051">
    <property type="entry name" value="PRK05571.1"/>
    <property type="match status" value="1"/>
</dbReference>
<comment type="similarity">
    <text evidence="1">Belongs to the LacAB/RpiB family.</text>
</comment>
<evidence type="ECO:0000256" key="3">
    <source>
        <dbReference type="PIRSR" id="PIRSR005384-1"/>
    </source>
</evidence>
<dbReference type="EMBL" id="DXHV01000013">
    <property type="protein sequence ID" value="HIV99765.1"/>
    <property type="molecule type" value="Genomic_DNA"/>
</dbReference>
<evidence type="ECO:0000256" key="4">
    <source>
        <dbReference type="PIRSR" id="PIRSR005384-2"/>
    </source>
</evidence>
<dbReference type="EC" id="5.3.1.6" evidence="5"/>